<proteinExistence type="inferred from homology"/>
<comment type="subcellular location">
    <subcellularLocation>
        <location evidence="1">Membrane</location>
        <topology evidence="1">Multi-pass membrane protein</topology>
    </subcellularLocation>
</comment>
<keyword evidence="8" id="KW-0443">Lipid metabolism</keyword>
<evidence type="ECO:0000313" key="13">
    <source>
        <dbReference type="Proteomes" id="UP000008385"/>
    </source>
</evidence>
<keyword evidence="7" id="KW-0408">Iron</keyword>
<dbReference type="AlphaFoldDB" id="F5XVI1"/>
<dbReference type="KEGG" id="rta:Rta_04810"/>
<dbReference type="RefSeq" id="WP_013899790.1">
    <property type="nucleotide sequence ID" value="NC_015677.1"/>
</dbReference>
<dbReference type="InterPro" id="IPR015876">
    <property type="entry name" value="Acyl-CoA_DS"/>
</dbReference>
<dbReference type="OrthoDB" id="19906at2"/>
<dbReference type="GO" id="GO:0016020">
    <property type="term" value="C:membrane"/>
    <property type="evidence" value="ECO:0007669"/>
    <property type="project" value="UniProtKB-SubCell"/>
</dbReference>
<reference evidence="13" key="1">
    <citation type="submission" date="2006-01" db="EMBL/GenBank/DDBJ databases">
        <title>Genome of the cyst-dividing bacterium Ramlibacter tataouinensis.</title>
        <authorList>
            <person name="Barakat M."/>
            <person name="Ortet P."/>
            <person name="De Luca G."/>
            <person name="Jourlin-Castelli C."/>
            <person name="Ansaldi M."/>
            <person name="Py B."/>
            <person name="Fichant G."/>
            <person name="Coutinho P."/>
            <person name="Voulhoux R."/>
            <person name="Bastien O."/>
            <person name="Roy S."/>
            <person name="Marechal E."/>
            <person name="Henrissat B."/>
            <person name="Quentin Y."/>
            <person name="Noirot P."/>
            <person name="Filloux A."/>
            <person name="Mejean V."/>
            <person name="DuBow M."/>
            <person name="Barras F."/>
            <person name="Heulin T."/>
        </authorList>
    </citation>
    <scope>NUCLEOTIDE SEQUENCE [LARGE SCALE GENOMIC DNA]</scope>
    <source>
        <strain evidence="13">ATCC BAA-407 / DSM 14655 / LMG 21543 / TTB310</strain>
    </source>
</reference>
<feature type="transmembrane region" description="Helical" evidence="10">
    <location>
        <begin position="38"/>
        <end position="59"/>
    </location>
</feature>
<dbReference type="InterPro" id="IPR005804">
    <property type="entry name" value="FA_desaturase_dom"/>
</dbReference>
<feature type="domain" description="Fatty acid desaturase" evidence="11">
    <location>
        <begin position="70"/>
        <end position="280"/>
    </location>
</feature>
<evidence type="ECO:0000256" key="7">
    <source>
        <dbReference type="ARBA" id="ARBA00023004"/>
    </source>
</evidence>
<evidence type="ECO:0000256" key="2">
    <source>
        <dbReference type="ARBA" id="ARBA00008749"/>
    </source>
</evidence>
<keyword evidence="5 10" id="KW-1133">Transmembrane helix</keyword>
<organism evidence="12 13">
    <name type="scientific">Ramlibacter tataouinensis (strain ATCC BAA-407 / DSM 14655 / LMG 21543 / TTB310)</name>
    <dbReference type="NCBI Taxonomy" id="365046"/>
    <lineage>
        <taxon>Bacteria</taxon>
        <taxon>Pseudomonadati</taxon>
        <taxon>Pseudomonadota</taxon>
        <taxon>Betaproteobacteria</taxon>
        <taxon>Burkholderiales</taxon>
        <taxon>Comamonadaceae</taxon>
        <taxon>Ramlibacter</taxon>
    </lineage>
</organism>
<dbReference type="HOGENOM" id="CLU_027359_1_1_4"/>
<dbReference type="PANTHER" id="PTHR11351:SF3">
    <property type="entry name" value="BLL4393 PROTEIN"/>
    <property type="match status" value="1"/>
</dbReference>
<feature type="transmembrane region" description="Helical" evidence="10">
    <location>
        <begin position="71"/>
        <end position="91"/>
    </location>
</feature>
<accession>F5XVI1</accession>
<dbReference type="PRINTS" id="PR00075">
    <property type="entry name" value="FACDDSATRASE"/>
</dbReference>
<evidence type="ECO:0000259" key="11">
    <source>
        <dbReference type="Pfam" id="PF00487"/>
    </source>
</evidence>
<keyword evidence="13" id="KW-1185">Reference proteome</keyword>
<name>F5XVI1_RAMTT</name>
<keyword evidence="3 10" id="KW-0812">Transmembrane</keyword>
<keyword evidence="4" id="KW-0276">Fatty acid metabolism</keyword>
<evidence type="ECO:0000256" key="6">
    <source>
        <dbReference type="ARBA" id="ARBA00023002"/>
    </source>
</evidence>
<dbReference type="Proteomes" id="UP000008385">
    <property type="component" value="Chromosome"/>
</dbReference>
<dbReference type="GO" id="GO:0006631">
    <property type="term" value="P:fatty acid metabolic process"/>
    <property type="evidence" value="ECO:0007669"/>
    <property type="project" value="UniProtKB-KW"/>
</dbReference>
<evidence type="ECO:0000256" key="1">
    <source>
        <dbReference type="ARBA" id="ARBA00004141"/>
    </source>
</evidence>
<reference evidence="12 13" key="2">
    <citation type="journal article" date="2011" name="PLoS ONE">
        <title>The Cyst-Dividing Bacterium Ramlibacter tataouinensis TTB310 Genome Reveals a Well-Stocked Toolbox for Adaptation to a Desert Environment.</title>
        <authorList>
            <person name="De Luca G."/>
            <person name="Barakat M."/>
            <person name="Ortet P."/>
            <person name="Fochesato S."/>
            <person name="Jourlin-Castelli C."/>
            <person name="Ansaldi M."/>
            <person name="Py B."/>
            <person name="Fichant G."/>
            <person name="Coutinho P.M."/>
            <person name="Voulhoux R."/>
            <person name="Bastien O."/>
            <person name="Marechal E."/>
            <person name="Henrissat B."/>
            <person name="Quentin Y."/>
            <person name="Noirot P."/>
            <person name="Filloux A."/>
            <person name="Mejean V."/>
            <person name="Dubow M.S."/>
            <person name="Barras F."/>
            <person name="Barbe V."/>
            <person name="Weissenbach J."/>
            <person name="Mihalcescu I."/>
            <person name="Vermeglio A."/>
            <person name="Achouak W."/>
            <person name="Heulin T."/>
        </authorList>
    </citation>
    <scope>NUCLEOTIDE SEQUENCE [LARGE SCALE GENOMIC DNA]</scope>
    <source>
        <strain evidence="13">ATCC BAA-407 / DSM 14655 / LMG 21543 / TTB310</strain>
    </source>
</reference>
<feature type="transmembrane region" description="Helical" evidence="10">
    <location>
        <begin position="215"/>
        <end position="237"/>
    </location>
</feature>
<dbReference type="STRING" id="365046.Rta_04810"/>
<keyword evidence="9 10" id="KW-0472">Membrane</keyword>
<feature type="transmembrane region" description="Helical" evidence="10">
    <location>
        <begin position="189"/>
        <end position="209"/>
    </location>
</feature>
<dbReference type="PANTHER" id="PTHR11351">
    <property type="entry name" value="ACYL-COA DESATURASE"/>
    <property type="match status" value="1"/>
</dbReference>
<dbReference type="CDD" id="cd03505">
    <property type="entry name" value="Delta9-FADS-like"/>
    <property type="match status" value="1"/>
</dbReference>
<evidence type="ECO:0000256" key="8">
    <source>
        <dbReference type="ARBA" id="ARBA00023098"/>
    </source>
</evidence>
<evidence type="ECO:0000256" key="10">
    <source>
        <dbReference type="SAM" id="Phobius"/>
    </source>
</evidence>
<gene>
    <name evidence="12" type="ordered locus">Rta_04810</name>
</gene>
<evidence type="ECO:0000313" key="12">
    <source>
        <dbReference type="EMBL" id="AEG91557.1"/>
    </source>
</evidence>
<dbReference type="Pfam" id="PF00487">
    <property type="entry name" value="FA_desaturase"/>
    <property type="match status" value="1"/>
</dbReference>
<dbReference type="eggNOG" id="COG1398">
    <property type="taxonomic scope" value="Bacteria"/>
</dbReference>
<protein>
    <submittedName>
        <fullName evidence="12">Fatty acid desaturase, membrane protein-like protein</fullName>
    </submittedName>
</protein>
<dbReference type="EMBL" id="CP000245">
    <property type="protein sequence ID" value="AEG91557.1"/>
    <property type="molecule type" value="Genomic_DNA"/>
</dbReference>
<evidence type="ECO:0000256" key="5">
    <source>
        <dbReference type="ARBA" id="ARBA00022989"/>
    </source>
</evidence>
<evidence type="ECO:0000256" key="4">
    <source>
        <dbReference type="ARBA" id="ARBA00022832"/>
    </source>
</evidence>
<dbReference type="GO" id="GO:0016717">
    <property type="term" value="F:oxidoreductase activity, acting on paired donors, with oxidation of a pair of donors resulting in the reduction of molecular oxygen to two molecules of water"/>
    <property type="evidence" value="ECO:0007669"/>
    <property type="project" value="InterPro"/>
</dbReference>
<evidence type="ECO:0000256" key="3">
    <source>
        <dbReference type="ARBA" id="ARBA00022692"/>
    </source>
</evidence>
<comment type="similarity">
    <text evidence="2">Belongs to the fatty acid desaturase type 2 family.</text>
</comment>
<keyword evidence="6" id="KW-0560">Oxidoreductase</keyword>
<evidence type="ECO:0000256" key="9">
    <source>
        <dbReference type="ARBA" id="ARBA00023136"/>
    </source>
</evidence>
<dbReference type="PATRIC" id="fig|365046.3.peg.494"/>
<sequence length="324" mass="35933">MSTYSETAPAAAVQQEDATPPRSRAVVYDRRLVGTKNFYAGLTVTVPTLFTAYAVFLAFREGVSGLDIAMCLVMYLLTLMGITVGFHRLLAHRSFVADRWVKIVFAVFGTWAAQAPVIHWVANHRRHHATSDQPGDPHSPHLSGSTLSGRIKGLWHAHIGSMFAPEVTNYATFGPDLLRDPDIRWLNNNYLWVVLSGLALPAAIGGLVTQSWWGAWTALVWGGFVRMFVVHHAIWAITSIAHTVGRRVYESGDHARNFALLALVTGGEGWHSTHHAFPRTAIFSTAPWQIDIGGIFIWALEKMGAAREVNRLTPEQMRAKALYR</sequence>